<evidence type="ECO:0000313" key="1">
    <source>
        <dbReference type="EMBL" id="QDU25260.1"/>
    </source>
</evidence>
<dbReference type="PROSITE" id="PS51257">
    <property type="entry name" value="PROKAR_LIPOPROTEIN"/>
    <property type="match status" value="1"/>
</dbReference>
<protein>
    <recommendedName>
        <fullName evidence="3">Lipoprotein</fullName>
    </recommendedName>
</protein>
<organism evidence="1 2">
    <name type="scientific">Anatilimnocola aggregata</name>
    <dbReference type="NCBI Taxonomy" id="2528021"/>
    <lineage>
        <taxon>Bacteria</taxon>
        <taxon>Pseudomonadati</taxon>
        <taxon>Planctomycetota</taxon>
        <taxon>Planctomycetia</taxon>
        <taxon>Pirellulales</taxon>
        <taxon>Pirellulaceae</taxon>
        <taxon>Anatilimnocola</taxon>
    </lineage>
</organism>
<sequence length="161" mass="18201">MAKSSLRSSQFSLSLLLLFMSLISVAVYGCKLLSSYIHVQDVPVAVANDKLRMIGTPFSIPDTATHCSVSGRFYSYFQATYQIDQVAFLKSTADRFPDIRRPEPIPFDVRTSLAYNFKPLGHGDIQQNAHGYVLNTMTMRGGWRIVYDATEQRAYVEYSPR</sequence>
<accession>A0A517Y4Z4</accession>
<keyword evidence="2" id="KW-1185">Reference proteome</keyword>
<dbReference type="AlphaFoldDB" id="A0A517Y4Z4"/>
<proteinExistence type="predicted"/>
<gene>
    <name evidence="1" type="ORF">ETAA8_03240</name>
</gene>
<dbReference type="KEGG" id="aagg:ETAA8_03240"/>
<dbReference type="Proteomes" id="UP000315017">
    <property type="component" value="Chromosome"/>
</dbReference>
<name>A0A517Y4Z4_9BACT</name>
<evidence type="ECO:0008006" key="3">
    <source>
        <dbReference type="Google" id="ProtNLM"/>
    </source>
</evidence>
<reference evidence="1 2" key="1">
    <citation type="submission" date="2019-02" db="EMBL/GenBank/DDBJ databases">
        <title>Deep-cultivation of Planctomycetes and their phenomic and genomic characterization uncovers novel biology.</title>
        <authorList>
            <person name="Wiegand S."/>
            <person name="Jogler M."/>
            <person name="Boedeker C."/>
            <person name="Pinto D."/>
            <person name="Vollmers J."/>
            <person name="Rivas-Marin E."/>
            <person name="Kohn T."/>
            <person name="Peeters S.H."/>
            <person name="Heuer A."/>
            <person name="Rast P."/>
            <person name="Oberbeckmann S."/>
            <person name="Bunk B."/>
            <person name="Jeske O."/>
            <person name="Meyerdierks A."/>
            <person name="Storesund J.E."/>
            <person name="Kallscheuer N."/>
            <person name="Luecker S."/>
            <person name="Lage O.M."/>
            <person name="Pohl T."/>
            <person name="Merkel B.J."/>
            <person name="Hornburger P."/>
            <person name="Mueller R.-W."/>
            <person name="Bruemmer F."/>
            <person name="Labrenz M."/>
            <person name="Spormann A.M."/>
            <person name="Op den Camp H."/>
            <person name="Overmann J."/>
            <person name="Amann R."/>
            <person name="Jetten M.S.M."/>
            <person name="Mascher T."/>
            <person name="Medema M.H."/>
            <person name="Devos D.P."/>
            <person name="Kaster A.-K."/>
            <person name="Ovreas L."/>
            <person name="Rohde M."/>
            <person name="Galperin M.Y."/>
            <person name="Jogler C."/>
        </authorList>
    </citation>
    <scope>NUCLEOTIDE SEQUENCE [LARGE SCALE GENOMIC DNA]</scope>
    <source>
        <strain evidence="1 2">ETA_A8</strain>
    </source>
</reference>
<evidence type="ECO:0000313" key="2">
    <source>
        <dbReference type="Proteomes" id="UP000315017"/>
    </source>
</evidence>
<dbReference type="RefSeq" id="WP_145083918.1">
    <property type="nucleotide sequence ID" value="NZ_CP036274.1"/>
</dbReference>
<dbReference type="EMBL" id="CP036274">
    <property type="protein sequence ID" value="QDU25260.1"/>
    <property type="molecule type" value="Genomic_DNA"/>
</dbReference>